<dbReference type="Proteomes" id="UP000675880">
    <property type="component" value="Unassembled WGS sequence"/>
</dbReference>
<dbReference type="Pfam" id="PF10263">
    <property type="entry name" value="SprT-like"/>
    <property type="match status" value="1"/>
</dbReference>
<feature type="region of interest" description="Disordered" evidence="1">
    <location>
        <begin position="181"/>
        <end position="207"/>
    </location>
</feature>
<dbReference type="RefSeq" id="WP_213041084.1">
    <property type="nucleotide sequence ID" value="NZ_CAJNBJ010000001.1"/>
</dbReference>
<feature type="domain" description="SprT-like" evidence="2">
    <location>
        <begin position="6"/>
        <end position="175"/>
    </location>
</feature>
<evidence type="ECO:0000313" key="4">
    <source>
        <dbReference type="Proteomes" id="UP000675880"/>
    </source>
</evidence>
<dbReference type="InterPro" id="IPR006640">
    <property type="entry name" value="SprT-like_domain"/>
</dbReference>
<organism evidence="3 4">
    <name type="scientific">Nitrospira defluvii</name>
    <dbReference type="NCBI Taxonomy" id="330214"/>
    <lineage>
        <taxon>Bacteria</taxon>
        <taxon>Pseudomonadati</taxon>
        <taxon>Nitrospirota</taxon>
        <taxon>Nitrospiria</taxon>
        <taxon>Nitrospirales</taxon>
        <taxon>Nitrospiraceae</taxon>
        <taxon>Nitrospira</taxon>
    </lineage>
</organism>
<accession>A0ABM8QSK9</accession>
<dbReference type="PANTHER" id="PTHR21220">
    <property type="entry name" value="DNA-DEPENDENT METALLOPROTEASE SPRTN"/>
    <property type="match status" value="1"/>
</dbReference>
<comment type="caution">
    <text evidence="3">The sequence shown here is derived from an EMBL/GenBank/DDBJ whole genome shotgun (WGS) entry which is preliminary data.</text>
</comment>
<dbReference type="PANTHER" id="PTHR21220:SF0">
    <property type="entry name" value="DNA-DEPENDENT METALLOPROTEASE SPRTN"/>
    <property type="match status" value="1"/>
</dbReference>
<dbReference type="EMBL" id="CAJNBJ010000001">
    <property type="protein sequence ID" value="CAE6713173.1"/>
    <property type="molecule type" value="Genomic_DNA"/>
</dbReference>
<keyword evidence="4" id="KW-1185">Reference proteome</keyword>
<evidence type="ECO:0000259" key="2">
    <source>
        <dbReference type="SMART" id="SM00731"/>
    </source>
</evidence>
<evidence type="ECO:0000313" key="3">
    <source>
        <dbReference type="EMBL" id="CAE6713173.1"/>
    </source>
</evidence>
<protein>
    <recommendedName>
        <fullName evidence="2">SprT-like domain-containing protein</fullName>
    </recommendedName>
</protein>
<proteinExistence type="predicted"/>
<evidence type="ECO:0000256" key="1">
    <source>
        <dbReference type="SAM" id="MobiDB-lite"/>
    </source>
</evidence>
<dbReference type="InterPro" id="IPR044245">
    <property type="entry name" value="Spartan"/>
</dbReference>
<sequence length="207" mass="23538">MSPNSESLLTIWTDLNHRYFHGALPPIPIEWSRRLTSSAGMFVCRVGPRHSMPQTIDECAPRRCIRLSSVLLQDSGPEPERETIVTLAHEMIHQWQYDVLKRRPNHGPDFRRMMTRMNQDGLGITLYHSLGTAVAALAKYAWCCQHCGSIYRRHRRSIQPRRHLCGACRGPLRELTVVQQASPPVSTPAPLSAPSANRQIDLPFRRG</sequence>
<reference evidence="3 4" key="1">
    <citation type="submission" date="2021-02" db="EMBL/GenBank/DDBJ databases">
        <authorList>
            <person name="Han P."/>
        </authorList>
    </citation>
    <scope>NUCLEOTIDE SEQUENCE [LARGE SCALE GENOMIC DNA]</scope>
    <source>
        <strain evidence="3">Candidatus Nitrospira sp. ZN2</strain>
    </source>
</reference>
<gene>
    <name evidence="3" type="ORF">NSPZN2_11320</name>
</gene>
<name>A0ABM8QSK9_9BACT</name>
<dbReference type="SMART" id="SM00731">
    <property type="entry name" value="SprT"/>
    <property type="match status" value="1"/>
</dbReference>